<dbReference type="Pfam" id="PF04122">
    <property type="entry name" value="CW_binding_2"/>
    <property type="match status" value="1"/>
</dbReference>
<evidence type="ECO:0000313" key="1">
    <source>
        <dbReference type="EMBL" id="XDI07484.1"/>
    </source>
</evidence>
<dbReference type="InterPro" id="IPR007253">
    <property type="entry name" value="Cell_wall-bd_2"/>
</dbReference>
<proteinExistence type="predicted"/>
<dbReference type="EMBL" id="CP162511">
    <property type="protein sequence ID" value="XDI07484.1"/>
    <property type="molecule type" value="Genomic_DNA"/>
</dbReference>
<gene>
    <name evidence="1" type="ORF">ABFY20_02400</name>
</gene>
<organism evidence="1">
    <name type="scientific">Herbiconiux sp. A18JL235</name>
    <dbReference type="NCBI Taxonomy" id="3152363"/>
    <lineage>
        <taxon>Bacteria</taxon>
        <taxon>Bacillati</taxon>
        <taxon>Actinomycetota</taxon>
        <taxon>Actinomycetes</taxon>
        <taxon>Micrococcales</taxon>
        <taxon>Microbacteriaceae</taxon>
        <taxon>Herbiconiux</taxon>
    </lineage>
</organism>
<sequence length="97" mass="9851">MRLGGVDRYESSRLINAHFFESANRVFLATGESFPDALSGSGLAPKVDAPLFTVPGTCVPADTLAQITALGATQVTLLGGDLTLSPAVAELTACAAG</sequence>
<dbReference type="AlphaFoldDB" id="A0AB39BM98"/>
<protein>
    <submittedName>
        <fullName evidence="1">Cell wall-binding repeat-containing protein</fullName>
    </submittedName>
</protein>
<accession>A0AB39BM98</accession>
<name>A0AB39BM98_9MICO</name>
<dbReference type="RefSeq" id="WP_368499849.1">
    <property type="nucleotide sequence ID" value="NZ_CP162511.1"/>
</dbReference>
<reference evidence="1" key="1">
    <citation type="submission" date="2024-05" db="EMBL/GenBank/DDBJ databases">
        <title>Herbiconiux sp. A18JL235.</title>
        <authorList>
            <person name="Zhang G."/>
        </authorList>
    </citation>
    <scope>NUCLEOTIDE SEQUENCE</scope>
    <source>
        <strain evidence="1">A18JL235</strain>
    </source>
</reference>